<dbReference type="RefSeq" id="WP_189382158.1">
    <property type="nucleotide sequence ID" value="NZ_BMYI01000019.1"/>
</dbReference>
<organism evidence="2 3">
    <name type="scientific">Gemmobacter nanjingensis</name>
    <dbReference type="NCBI Taxonomy" id="488454"/>
    <lineage>
        <taxon>Bacteria</taxon>
        <taxon>Pseudomonadati</taxon>
        <taxon>Pseudomonadota</taxon>
        <taxon>Alphaproteobacteria</taxon>
        <taxon>Rhodobacterales</taxon>
        <taxon>Paracoccaceae</taxon>
        <taxon>Gemmobacter</taxon>
    </lineage>
</organism>
<evidence type="ECO:0000313" key="2">
    <source>
        <dbReference type="EMBL" id="GHC36260.1"/>
    </source>
</evidence>
<evidence type="ECO:0000259" key="1">
    <source>
        <dbReference type="Pfam" id="PF13524"/>
    </source>
</evidence>
<proteinExistence type="predicted"/>
<protein>
    <recommendedName>
        <fullName evidence="1">Spore protein YkvP/CgeB glycosyl transferase-like domain-containing protein</fullName>
    </recommendedName>
</protein>
<dbReference type="Pfam" id="PF13524">
    <property type="entry name" value="Glyco_trans_1_2"/>
    <property type="match status" value="1"/>
</dbReference>
<reference evidence="3" key="1">
    <citation type="journal article" date="2019" name="Int. J. Syst. Evol. Microbiol.">
        <title>The Global Catalogue of Microorganisms (GCM) 10K type strain sequencing project: providing services to taxonomists for standard genome sequencing and annotation.</title>
        <authorList>
            <consortium name="The Broad Institute Genomics Platform"/>
            <consortium name="The Broad Institute Genome Sequencing Center for Infectious Disease"/>
            <person name="Wu L."/>
            <person name="Ma J."/>
        </authorList>
    </citation>
    <scope>NUCLEOTIDE SEQUENCE [LARGE SCALE GENOMIC DNA]</scope>
    <source>
        <strain evidence="3">KCTC 23298</strain>
    </source>
</reference>
<sequence length="533" mass="59776">MTLQGSARTFALLRAAAILAGQGRKASAQTLRAGFTFERIALAISGQRPAVAQAAATPRSSDFRVAAILDEFSSNSFGNAFEAIHLHPDTWQAQFEANRPQVFLCESAWSGRDSQIRPWKGKIYASTNFPRENRQILLDILAYCRAAGIPTVFWNKEDPTHYPDRVHDFVKTATGFDHVFTTAAECVPLYRAEYGLQSVHALPFATNPVLFNPIDLAPRSDAVTFAGSWYANHVGRSRDMHKVLRGLRSAGYELEIYDRYHGDSDPLHQWPDEYRPFVRPAVPHDQVASVYKRSRLALNINTVTESRTMFARRVFELMSSNTLVLSNHSLGMEEMFGEDVIFCDRDRDLDRLKSLDSAGIDEIRARNLNRVLRMHTYRNRWESILRVIGLPFQPAAEALTVVWPLRSTAEADRALVWFQQEADLTRDRLLLFAMEDMAPLEVAGLYESHNCFGVTVTSLAHAENLALEGRYAPVETEHAALIDTTAPPPPGWLSKARLHLQYAGDRALRAAGGGTTTLMRHSAVPTDLLEIRL</sequence>
<evidence type="ECO:0000313" key="3">
    <source>
        <dbReference type="Proteomes" id="UP000658305"/>
    </source>
</evidence>
<dbReference type="InterPro" id="IPR055259">
    <property type="entry name" value="YkvP/CgeB_Glyco_trans-like"/>
</dbReference>
<name>A0ABQ3FS63_9RHOB</name>
<gene>
    <name evidence="2" type="ORF">GCM10007291_42140</name>
</gene>
<accession>A0ABQ3FS63</accession>
<comment type="caution">
    <text evidence="2">The sequence shown here is derived from an EMBL/GenBank/DDBJ whole genome shotgun (WGS) entry which is preliminary data.</text>
</comment>
<feature type="domain" description="Spore protein YkvP/CgeB glycosyl transferase-like" evidence="1">
    <location>
        <begin position="258"/>
        <end position="385"/>
    </location>
</feature>
<keyword evidence="3" id="KW-1185">Reference proteome</keyword>
<dbReference type="Proteomes" id="UP000658305">
    <property type="component" value="Unassembled WGS sequence"/>
</dbReference>
<dbReference type="EMBL" id="BMYI01000019">
    <property type="protein sequence ID" value="GHC36260.1"/>
    <property type="molecule type" value="Genomic_DNA"/>
</dbReference>